<feature type="compositionally biased region" description="Acidic residues" evidence="4">
    <location>
        <begin position="99"/>
        <end position="115"/>
    </location>
</feature>
<dbReference type="Pfam" id="PF00400">
    <property type="entry name" value="WD40"/>
    <property type="match status" value="4"/>
</dbReference>
<feature type="region of interest" description="Disordered" evidence="4">
    <location>
        <begin position="191"/>
        <end position="234"/>
    </location>
</feature>
<evidence type="ECO:0000256" key="2">
    <source>
        <dbReference type="ARBA" id="ARBA00022737"/>
    </source>
</evidence>
<feature type="repeat" description="WD" evidence="3">
    <location>
        <begin position="391"/>
        <end position="431"/>
    </location>
</feature>
<feature type="region of interest" description="Disordered" evidence="4">
    <location>
        <begin position="338"/>
        <end position="357"/>
    </location>
</feature>
<dbReference type="PANTHER" id="PTHR22847">
    <property type="entry name" value="WD40 REPEAT PROTEIN"/>
    <property type="match status" value="1"/>
</dbReference>
<keyword evidence="2" id="KW-0677">Repeat</keyword>
<evidence type="ECO:0000313" key="5">
    <source>
        <dbReference type="EMBL" id="KAJ1720931.1"/>
    </source>
</evidence>
<dbReference type="InterPro" id="IPR001680">
    <property type="entry name" value="WD40_rpt"/>
</dbReference>
<feature type="repeat" description="WD" evidence="3">
    <location>
        <begin position="244"/>
        <end position="285"/>
    </location>
</feature>
<dbReference type="InterPro" id="IPR020472">
    <property type="entry name" value="WD40_PAC1"/>
</dbReference>
<reference evidence="5" key="1">
    <citation type="submission" date="2022-07" db="EMBL/GenBank/DDBJ databases">
        <title>Phylogenomic reconstructions and comparative analyses of Kickxellomycotina fungi.</title>
        <authorList>
            <person name="Reynolds N.K."/>
            <person name="Stajich J.E."/>
            <person name="Barry K."/>
            <person name="Grigoriev I.V."/>
            <person name="Crous P."/>
            <person name="Smith M.E."/>
        </authorList>
    </citation>
    <scope>NUCLEOTIDE SEQUENCE</scope>
    <source>
        <strain evidence="5">NBRC 32514</strain>
    </source>
</reference>
<dbReference type="GO" id="GO:0140680">
    <property type="term" value="F:histone H3K36me/H3K36me2 demethylase activity"/>
    <property type="evidence" value="ECO:0007669"/>
    <property type="project" value="UniProtKB-EC"/>
</dbReference>
<dbReference type="Gene3D" id="2.130.10.10">
    <property type="entry name" value="YVTN repeat-like/Quinoprotein amine dehydrogenase"/>
    <property type="match status" value="2"/>
</dbReference>
<keyword evidence="1 3" id="KW-0853">WD repeat</keyword>
<dbReference type="SUPFAM" id="SSF50978">
    <property type="entry name" value="WD40 repeat-like"/>
    <property type="match status" value="1"/>
</dbReference>
<dbReference type="InterPro" id="IPR015943">
    <property type="entry name" value="WD40/YVTN_repeat-like_dom_sf"/>
</dbReference>
<keyword evidence="6" id="KW-1185">Reference proteome</keyword>
<feature type="repeat" description="WD" evidence="3">
    <location>
        <begin position="292"/>
        <end position="324"/>
    </location>
</feature>
<name>A0A9W7XU89_9FUNG</name>
<feature type="region of interest" description="Disordered" evidence="4">
    <location>
        <begin position="1"/>
        <end position="22"/>
    </location>
</feature>
<dbReference type="PANTHER" id="PTHR22847:SF637">
    <property type="entry name" value="WD REPEAT DOMAIN 5B"/>
    <property type="match status" value="1"/>
</dbReference>
<dbReference type="SMART" id="SM00320">
    <property type="entry name" value="WD40"/>
    <property type="match status" value="6"/>
</dbReference>
<gene>
    <name evidence="5" type="primary">MDV1</name>
    <name evidence="5" type="ORF">LPJ53_004481</name>
</gene>
<accession>A0A9W7XU89</accession>
<dbReference type="PRINTS" id="PR00320">
    <property type="entry name" value="GPROTEINBRPT"/>
</dbReference>
<dbReference type="PROSITE" id="PS50294">
    <property type="entry name" value="WD_REPEATS_REGION"/>
    <property type="match status" value="4"/>
</dbReference>
<evidence type="ECO:0000256" key="1">
    <source>
        <dbReference type="ARBA" id="ARBA00022574"/>
    </source>
</evidence>
<comment type="caution">
    <text evidence="5">The sequence shown here is derived from an EMBL/GenBank/DDBJ whole genome shotgun (WGS) entry which is preliminary data.</text>
</comment>
<evidence type="ECO:0000256" key="3">
    <source>
        <dbReference type="PROSITE-ProRule" id="PRU00221"/>
    </source>
</evidence>
<dbReference type="EC" id="1.14.11.27" evidence="5"/>
<dbReference type="EMBL" id="JANBOJ010000212">
    <property type="protein sequence ID" value="KAJ1720931.1"/>
    <property type="molecule type" value="Genomic_DNA"/>
</dbReference>
<sequence>MRRKAVAADSTGDSDTAADDPAYEDSSGFLVRLVSRILFSNGSDLLSRLLRTTTRRLPTPPTALLASPPLTTQPSLLSGFALSLHPPSATAKADRLEIEENESNSDKGEEEEEEGGLAISAREFDVLLARVPGDMRRTCLLERRAEYGEMLRRLEHARGRAVARLERVDARIMRLVEERIEVDRRLERLGSEDQGEIREEQEEEERETEGREEEAGIEDTDGSADAGWTEEADEQPRLRLERALVGHYGAVTALASDAALGLVASGSVDTHVRVWDTTTTASSSSSACLYTIAGHTDAVRAVQFYERFLLTASSDSRVRMWDLSLLDSVQPQASDLRMQPQYLPGSPLRQEEEEGREPGRWVMTEQSTTPPVTPTICRGLLPLELCCETAFVGHGDAVTCMQTAEGGTLVTGSADRTVREWDLATGAVRQTIDLTWATRSAARSTVRVDLAPQRGTERGDGGFVGALQVYGHALATGTSDGALRLWDLRTAQPHRQMFGHQGPVTSLRFDEHSVVTGGMDGRLVVWDLRMGAVRQSVGFEGPVTCVQMGSTPGECWVAASDPAVHRYWAKSMQQVAYAAGGAADVTRVHVRDTGIVTGDADGAVRVWRI</sequence>
<feature type="compositionally biased region" description="Acidic residues" evidence="4">
    <location>
        <begin position="199"/>
        <end position="233"/>
    </location>
</feature>
<dbReference type="Proteomes" id="UP001149813">
    <property type="component" value="Unassembled WGS sequence"/>
</dbReference>
<feature type="repeat" description="WD" evidence="3">
    <location>
        <begin position="497"/>
        <end position="536"/>
    </location>
</feature>
<organism evidence="5 6">
    <name type="scientific">Coemansia erecta</name>
    <dbReference type="NCBI Taxonomy" id="147472"/>
    <lineage>
        <taxon>Eukaryota</taxon>
        <taxon>Fungi</taxon>
        <taxon>Fungi incertae sedis</taxon>
        <taxon>Zoopagomycota</taxon>
        <taxon>Kickxellomycotina</taxon>
        <taxon>Kickxellomycetes</taxon>
        <taxon>Kickxellales</taxon>
        <taxon>Kickxellaceae</taxon>
        <taxon>Coemansia</taxon>
    </lineage>
</organism>
<dbReference type="InterPro" id="IPR019775">
    <property type="entry name" value="WD40_repeat_CS"/>
</dbReference>
<evidence type="ECO:0000256" key="4">
    <source>
        <dbReference type="SAM" id="MobiDB-lite"/>
    </source>
</evidence>
<dbReference type="InterPro" id="IPR036322">
    <property type="entry name" value="WD40_repeat_dom_sf"/>
</dbReference>
<dbReference type="GO" id="GO:1990234">
    <property type="term" value="C:transferase complex"/>
    <property type="evidence" value="ECO:0007669"/>
    <property type="project" value="UniProtKB-ARBA"/>
</dbReference>
<evidence type="ECO:0000313" key="6">
    <source>
        <dbReference type="Proteomes" id="UP001149813"/>
    </source>
</evidence>
<proteinExistence type="predicted"/>
<dbReference type="PROSITE" id="PS00678">
    <property type="entry name" value="WD_REPEATS_1"/>
    <property type="match status" value="4"/>
</dbReference>
<dbReference type="AlphaFoldDB" id="A0A9W7XU89"/>
<feature type="repeat" description="WD" evidence="3">
    <location>
        <begin position="474"/>
        <end position="496"/>
    </location>
</feature>
<keyword evidence="5" id="KW-0560">Oxidoreductase</keyword>
<feature type="region of interest" description="Disordered" evidence="4">
    <location>
        <begin position="91"/>
        <end position="116"/>
    </location>
</feature>
<dbReference type="OrthoDB" id="496at2759"/>
<dbReference type="PROSITE" id="PS50082">
    <property type="entry name" value="WD_REPEATS_2"/>
    <property type="match status" value="6"/>
</dbReference>
<protein>
    <submittedName>
        <fullName evidence="5">Mitochondrial fission protein</fullName>
        <ecNumber evidence="5">1.14.11.27</ecNumber>
    </submittedName>
</protein>
<feature type="repeat" description="WD" evidence="3">
    <location>
        <begin position="595"/>
        <end position="609"/>
    </location>
</feature>